<reference evidence="1" key="1">
    <citation type="submission" date="2018-05" db="EMBL/GenBank/DDBJ databases">
        <title>Draft genome of Mucuna pruriens seed.</title>
        <authorList>
            <person name="Nnadi N.E."/>
            <person name="Vos R."/>
            <person name="Hasami M.H."/>
            <person name="Devisetty U.K."/>
            <person name="Aguiy J.C."/>
        </authorList>
    </citation>
    <scope>NUCLEOTIDE SEQUENCE [LARGE SCALE GENOMIC DNA]</scope>
    <source>
        <strain evidence="1">JCA_2017</strain>
    </source>
</reference>
<feature type="non-terminal residue" evidence="1">
    <location>
        <position position="1"/>
    </location>
</feature>
<dbReference type="Proteomes" id="UP000257109">
    <property type="component" value="Unassembled WGS sequence"/>
</dbReference>
<evidence type="ECO:0000313" key="2">
    <source>
        <dbReference type="Proteomes" id="UP000257109"/>
    </source>
</evidence>
<evidence type="ECO:0000313" key="1">
    <source>
        <dbReference type="EMBL" id="RDX80708.1"/>
    </source>
</evidence>
<protein>
    <submittedName>
        <fullName evidence="1">Uncharacterized protein</fullName>
    </submittedName>
</protein>
<dbReference type="AlphaFoldDB" id="A0A371FQX4"/>
<accession>A0A371FQX4</accession>
<organism evidence="1 2">
    <name type="scientific">Mucuna pruriens</name>
    <name type="common">Velvet bean</name>
    <name type="synonym">Dolichos pruriens</name>
    <dbReference type="NCBI Taxonomy" id="157652"/>
    <lineage>
        <taxon>Eukaryota</taxon>
        <taxon>Viridiplantae</taxon>
        <taxon>Streptophyta</taxon>
        <taxon>Embryophyta</taxon>
        <taxon>Tracheophyta</taxon>
        <taxon>Spermatophyta</taxon>
        <taxon>Magnoliopsida</taxon>
        <taxon>eudicotyledons</taxon>
        <taxon>Gunneridae</taxon>
        <taxon>Pentapetalae</taxon>
        <taxon>rosids</taxon>
        <taxon>fabids</taxon>
        <taxon>Fabales</taxon>
        <taxon>Fabaceae</taxon>
        <taxon>Papilionoideae</taxon>
        <taxon>50 kb inversion clade</taxon>
        <taxon>NPAAA clade</taxon>
        <taxon>indigoferoid/millettioid clade</taxon>
        <taxon>Phaseoleae</taxon>
        <taxon>Mucuna</taxon>
    </lineage>
</organism>
<gene>
    <name evidence="1" type="ORF">CR513_38717</name>
</gene>
<proteinExistence type="predicted"/>
<dbReference type="EMBL" id="QJKJ01008134">
    <property type="protein sequence ID" value="RDX80708.1"/>
    <property type="molecule type" value="Genomic_DNA"/>
</dbReference>
<name>A0A371FQX4_MUCPR</name>
<sequence length="209" mass="24533">MFLITIISLRIKIKRMSSFALFVGEVIILPRIVFDIIINQCFLLNLRLKYHVINLELNYVFNSNDWFINFKANIHESSTLIVSMGNGSMTLPRRRSSEIRVVSRKPSYFKWSLSSYKVVFEFNRVVITRHGVFVSKGYICDGFMLYLLHILFNKKKTSNPSLIVANIECCDIMKYVYKQSNLESLFIYALEKKLTCLNEFIVMYVIEMC</sequence>
<comment type="caution">
    <text evidence="1">The sequence shown here is derived from an EMBL/GenBank/DDBJ whole genome shotgun (WGS) entry which is preliminary data.</text>
</comment>
<keyword evidence="2" id="KW-1185">Reference proteome</keyword>